<dbReference type="Gene3D" id="3.30.428.10">
    <property type="entry name" value="HIT-like"/>
    <property type="match status" value="1"/>
</dbReference>
<comment type="caution">
    <text evidence="13">The sequence shown here is derived from an EMBL/GenBank/DDBJ whole genome shotgun (WGS) entry which is preliminary data.</text>
</comment>
<evidence type="ECO:0000256" key="7">
    <source>
        <dbReference type="ARBA" id="ARBA00074222"/>
    </source>
</evidence>
<dbReference type="FunFam" id="3.30.428.10:FF:000013">
    <property type="entry name" value="Hit family protein 1"/>
    <property type="match status" value="1"/>
</dbReference>
<keyword evidence="4" id="KW-0460">Magnesium</keyword>
<comment type="similarity">
    <text evidence="5">Belongs to the HINT family.</text>
</comment>
<dbReference type="STRING" id="86259.A0A4Z1NZI6"/>
<dbReference type="GO" id="GO:0000166">
    <property type="term" value="F:nucleotide binding"/>
    <property type="evidence" value="ECO:0007669"/>
    <property type="project" value="UniProtKB-KW"/>
</dbReference>
<evidence type="ECO:0000256" key="9">
    <source>
        <dbReference type="PIRSR" id="PIRSR601310-1"/>
    </source>
</evidence>
<keyword evidence="14" id="KW-1185">Reference proteome</keyword>
<evidence type="ECO:0000256" key="4">
    <source>
        <dbReference type="ARBA" id="ARBA00022842"/>
    </source>
</evidence>
<dbReference type="PRINTS" id="PR00332">
    <property type="entry name" value="HISTRIAD"/>
</dbReference>
<evidence type="ECO:0000256" key="5">
    <source>
        <dbReference type="ARBA" id="ARBA00025764"/>
    </source>
</evidence>
<dbReference type="PANTHER" id="PTHR46648">
    <property type="entry name" value="HIT FAMILY PROTEIN 1"/>
    <property type="match status" value="1"/>
</dbReference>
<evidence type="ECO:0000256" key="10">
    <source>
        <dbReference type="PIRSR" id="PIRSR601310-3"/>
    </source>
</evidence>
<reference evidence="13 14" key="1">
    <citation type="submission" date="2019-04" db="EMBL/GenBank/DDBJ databases">
        <title>High contiguity whole genome sequence and gene annotation resource for two Venturia nashicola isolates.</title>
        <authorList>
            <person name="Prokchorchik M."/>
            <person name="Won K."/>
            <person name="Lee Y."/>
            <person name="Choi E.D."/>
            <person name="Segonzac C."/>
            <person name="Sohn K.H."/>
        </authorList>
    </citation>
    <scope>NUCLEOTIDE SEQUENCE [LARGE SCALE GENOMIC DNA]</scope>
    <source>
        <strain evidence="13 14">PRI2</strain>
    </source>
</reference>
<protein>
    <recommendedName>
        <fullName evidence="7">Adenosine 5'-monophosphoramidase HNT1</fullName>
    </recommendedName>
    <alternativeName>
        <fullName evidence="8">Histidine triad nucleotide-binding protein HNT1</fullName>
    </alternativeName>
</protein>
<evidence type="ECO:0000256" key="8">
    <source>
        <dbReference type="ARBA" id="ARBA00076050"/>
    </source>
</evidence>
<evidence type="ECO:0000313" key="13">
    <source>
        <dbReference type="EMBL" id="TID14234.1"/>
    </source>
</evidence>
<accession>A0A4Z1NZI6</accession>
<dbReference type="CDD" id="cd01277">
    <property type="entry name" value="HINT_subgroup"/>
    <property type="match status" value="1"/>
</dbReference>
<evidence type="ECO:0000256" key="2">
    <source>
        <dbReference type="ARBA" id="ARBA00022741"/>
    </source>
</evidence>
<dbReference type="InterPro" id="IPR039384">
    <property type="entry name" value="HINT"/>
</dbReference>
<keyword evidence="3" id="KW-0378">Hydrolase</keyword>
<dbReference type="GO" id="GO:0009117">
    <property type="term" value="P:nucleotide metabolic process"/>
    <property type="evidence" value="ECO:0007669"/>
    <property type="project" value="TreeGrafter"/>
</dbReference>
<evidence type="ECO:0000256" key="3">
    <source>
        <dbReference type="ARBA" id="ARBA00022801"/>
    </source>
</evidence>
<dbReference type="AlphaFoldDB" id="A0A4Z1NZI6"/>
<feature type="short sequence motif" description="Histidine triad motif" evidence="10 11">
    <location>
        <begin position="94"/>
        <end position="98"/>
    </location>
</feature>
<keyword evidence="2" id="KW-0547">Nucleotide-binding</keyword>
<dbReference type="GO" id="GO:0016787">
    <property type="term" value="F:hydrolase activity"/>
    <property type="evidence" value="ECO:0007669"/>
    <property type="project" value="UniProtKB-KW"/>
</dbReference>
<name>A0A4Z1NZI6_9PEZI</name>
<organism evidence="13 14">
    <name type="scientific">Venturia nashicola</name>
    <dbReference type="NCBI Taxonomy" id="86259"/>
    <lineage>
        <taxon>Eukaryota</taxon>
        <taxon>Fungi</taxon>
        <taxon>Dikarya</taxon>
        <taxon>Ascomycota</taxon>
        <taxon>Pezizomycotina</taxon>
        <taxon>Dothideomycetes</taxon>
        <taxon>Pleosporomycetidae</taxon>
        <taxon>Venturiales</taxon>
        <taxon>Venturiaceae</taxon>
        <taxon>Venturia</taxon>
    </lineage>
</organism>
<sequence length="134" mass="14831">MAAACIFCKIIKGEIPSMKLFESDKTLAFLDIQPLSRGHSLVIPKHHGAKLTDIPDDQLVEILQVTKKIAQAAGCADFNVLQNNGRAAHQEVDHVHFHMIPKPNAEEGLGIGWPMQKPEMDTLKALQEELKAKM</sequence>
<gene>
    <name evidence="13" type="ORF">E6O75_ATG09313</name>
</gene>
<dbReference type="Proteomes" id="UP000298493">
    <property type="component" value="Unassembled WGS sequence"/>
</dbReference>
<dbReference type="InterPro" id="IPR036265">
    <property type="entry name" value="HIT-like_sf"/>
</dbReference>
<evidence type="ECO:0000313" key="14">
    <source>
        <dbReference type="Proteomes" id="UP000298493"/>
    </source>
</evidence>
<dbReference type="OrthoDB" id="672793at2759"/>
<evidence type="ECO:0000256" key="1">
    <source>
        <dbReference type="ARBA" id="ARBA00001946"/>
    </source>
</evidence>
<dbReference type="InterPro" id="IPR019808">
    <property type="entry name" value="Histidine_triad_CS"/>
</dbReference>
<comment type="cofactor">
    <cofactor evidence="1">
        <name>Mg(2+)</name>
        <dbReference type="ChEBI" id="CHEBI:18420"/>
    </cofactor>
</comment>
<feature type="domain" description="HIT" evidence="12">
    <location>
        <begin position="6"/>
        <end position="109"/>
    </location>
</feature>
<evidence type="ECO:0000259" key="12">
    <source>
        <dbReference type="PROSITE" id="PS51084"/>
    </source>
</evidence>
<evidence type="ECO:0000256" key="11">
    <source>
        <dbReference type="PROSITE-ProRule" id="PRU00464"/>
    </source>
</evidence>
<dbReference type="InterPro" id="IPR001310">
    <property type="entry name" value="Histidine_triad_HIT"/>
</dbReference>
<dbReference type="PANTHER" id="PTHR46648:SF1">
    <property type="entry name" value="ADENOSINE 5'-MONOPHOSPHORAMIDASE HNT1"/>
    <property type="match status" value="1"/>
</dbReference>
<dbReference type="EMBL" id="SNSC02000023">
    <property type="protein sequence ID" value="TID14234.1"/>
    <property type="molecule type" value="Genomic_DNA"/>
</dbReference>
<evidence type="ECO:0000256" key="6">
    <source>
        <dbReference type="ARBA" id="ARBA00052319"/>
    </source>
</evidence>
<dbReference type="Pfam" id="PF01230">
    <property type="entry name" value="HIT"/>
    <property type="match status" value="1"/>
</dbReference>
<dbReference type="SUPFAM" id="SSF54197">
    <property type="entry name" value="HIT-like"/>
    <property type="match status" value="1"/>
</dbReference>
<dbReference type="PROSITE" id="PS00892">
    <property type="entry name" value="HIT_1"/>
    <property type="match status" value="1"/>
</dbReference>
<comment type="catalytic activity">
    <reaction evidence="6">
        <text>adenosine 5'-phosphoramidate + H2O = NH4(+) + AMP</text>
        <dbReference type="Rhea" id="RHEA:67916"/>
        <dbReference type="ChEBI" id="CHEBI:15377"/>
        <dbReference type="ChEBI" id="CHEBI:28938"/>
        <dbReference type="ChEBI" id="CHEBI:57890"/>
        <dbReference type="ChEBI" id="CHEBI:456215"/>
    </reaction>
    <physiologicalReaction direction="left-to-right" evidence="6">
        <dbReference type="Rhea" id="RHEA:67917"/>
    </physiologicalReaction>
</comment>
<dbReference type="InterPro" id="IPR011146">
    <property type="entry name" value="HIT-like"/>
</dbReference>
<proteinExistence type="inferred from homology"/>
<dbReference type="PROSITE" id="PS51084">
    <property type="entry name" value="HIT_2"/>
    <property type="match status" value="1"/>
</dbReference>
<feature type="active site" description="Tele-AMP-histidine intermediate" evidence="9">
    <location>
        <position position="96"/>
    </location>
</feature>